<evidence type="ECO:0000256" key="5">
    <source>
        <dbReference type="SAM" id="Phobius"/>
    </source>
</evidence>
<reference evidence="8" key="1">
    <citation type="journal article" date="2019" name="Int. J. Syst. Evol. Microbiol.">
        <title>The Global Catalogue of Microorganisms (GCM) 10K type strain sequencing project: providing services to taxonomists for standard genome sequencing and annotation.</title>
        <authorList>
            <consortium name="The Broad Institute Genomics Platform"/>
            <consortium name="The Broad Institute Genome Sequencing Center for Infectious Disease"/>
            <person name="Wu L."/>
            <person name="Ma J."/>
        </authorList>
    </citation>
    <scope>NUCLEOTIDE SEQUENCE [LARGE SCALE GENOMIC DNA]</scope>
    <source>
        <strain evidence="8">KCTC 42441</strain>
    </source>
</reference>
<dbReference type="Pfam" id="PF07730">
    <property type="entry name" value="HisKA_3"/>
    <property type="match status" value="1"/>
</dbReference>
<organism evidence="7 8">
    <name type="scientific">Luteimonas soli</name>
    <dbReference type="NCBI Taxonomy" id="1648966"/>
    <lineage>
        <taxon>Bacteria</taxon>
        <taxon>Pseudomonadati</taxon>
        <taxon>Pseudomonadota</taxon>
        <taxon>Gammaproteobacteria</taxon>
        <taxon>Lysobacterales</taxon>
        <taxon>Lysobacteraceae</taxon>
        <taxon>Luteimonas</taxon>
    </lineage>
</organism>
<feature type="transmembrane region" description="Helical" evidence="5">
    <location>
        <begin position="163"/>
        <end position="180"/>
    </location>
</feature>
<gene>
    <name evidence="7" type="ORF">ACFONC_10385</name>
</gene>
<dbReference type="EMBL" id="JBHRYA010000007">
    <property type="protein sequence ID" value="MFC3716562.1"/>
    <property type="molecule type" value="Genomic_DNA"/>
</dbReference>
<dbReference type="InterPro" id="IPR036890">
    <property type="entry name" value="HATPase_C_sf"/>
</dbReference>
<evidence type="ECO:0000256" key="1">
    <source>
        <dbReference type="ARBA" id="ARBA00022679"/>
    </source>
</evidence>
<dbReference type="InterPro" id="IPR003594">
    <property type="entry name" value="HATPase_dom"/>
</dbReference>
<dbReference type="GO" id="GO:0016301">
    <property type="term" value="F:kinase activity"/>
    <property type="evidence" value="ECO:0007669"/>
    <property type="project" value="UniProtKB-KW"/>
</dbReference>
<evidence type="ECO:0000259" key="6">
    <source>
        <dbReference type="SMART" id="SM00387"/>
    </source>
</evidence>
<evidence type="ECO:0000313" key="7">
    <source>
        <dbReference type="EMBL" id="MFC3716562.1"/>
    </source>
</evidence>
<keyword evidence="8" id="KW-1185">Reference proteome</keyword>
<comment type="caution">
    <text evidence="7">The sequence shown here is derived from an EMBL/GenBank/DDBJ whole genome shotgun (WGS) entry which is preliminary data.</text>
</comment>
<dbReference type="Proteomes" id="UP001595705">
    <property type="component" value="Unassembled WGS sequence"/>
</dbReference>
<evidence type="ECO:0000256" key="4">
    <source>
        <dbReference type="SAM" id="MobiDB-lite"/>
    </source>
</evidence>
<protein>
    <submittedName>
        <fullName evidence="7">Sensor histidine kinase</fullName>
    </submittedName>
</protein>
<name>A0ABV7XK74_9GAMM</name>
<feature type="transmembrane region" description="Helical" evidence="5">
    <location>
        <begin position="104"/>
        <end position="127"/>
    </location>
</feature>
<dbReference type="SMART" id="SM00387">
    <property type="entry name" value="HATPase_c"/>
    <property type="match status" value="1"/>
</dbReference>
<dbReference type="InterPro" id="IPR011712">
    <property type="entry name" value="Sig_transdc_His_kin_sub3_dim/P"/>
</dbReference>
<dbReference type="PANTHER" id="PTHR24421">
    <property type="entry name" value="NITRATE/NITRITE SENSOR PROTEIN NARX-RELATED"/>
    <property type="match status" value="1"/>
</dbReference>
<evidence type="ECO:0000313" key="8">
    <source>
        <dbReference type="Proteomes" id="UP001595705"/>
    </source>
</evidence>
<evidence type="ECO:0000256" key="2">
    <source>
        <dbReference type="ARBA" id="ARBA00022777"/>
    </source>
</evidence>
<keyword evidence="1" id="KW-0808">Transferase</keyword>
<proteinExistence type="predicted"/>
<keyword evidence="2 7" id="KW-0418">Kinase</keyword>
<accession>A0ABV7XK74</accession>
<feature type="transmembrane region" description="Helical" evidence="5">
    <location>
        <begin position="43"/>
        <end position="63"/>
    </location>
</feature>
<dbReference type="SUPFAM" id="SSF55874">
    <property type="entry name" value="ATPase domain of HSP90 chaperone/DNA topoisomerase II/histidine kinase"/>
    <property type="match status" value="1"/>
</dbReference>
<keyword evidence="3" id="KW-0902">Two-component regulatory system</keyword>
<feature type="domain" description="Histidine kinase/HSP90-like ATPase" evidence="6">
    <location>
        <begin position="303"/>
        <end position="394"/>
    </location>
</feature>
<keyword evidence="5" id="KW-0472">Membrane</keyword>
<keyword evidence="5" id="KW-0812">Transmembrane</keyword>
<dbReference type="Pfam" id="PF02518">
    <property type="entry name" value="HATPase_c"/>
    <property type="match status" value="1"/>
</dbReference>
<keyword evidence="5" id="KW-1133">Transmembrane helix</keyword>
<dbReference type="Gene3D" id="1.20.5.1930">
    <property type="match status" value="1"/>
</dbReference>
<dbReference type="InterPro" id="IPR050482">
    <property type="entry name" value="Sensor_HK_TwoCompSys"/>
</dbReference>
<evidence type="ECO:0000256" key="3">
    <source>
        <dbReference type="ARBA" id="ARBA00023012"/>
    </source>
</evidence>
<dbReference type="CDD" id="cd16917">
    <property type="entry name" value="HATPase_UhpB-NarQ-NarX-like"/>
    <property type="match status" value="1"/>
</dbReference>
<dbReference type="RefSeq" id="WP_386743812.1">
    <property type="nucleotide sequence ID" value="NZ_JBHRYA010000007.1"/>
</dbReference>
<dbReference type="PANTHER" id="PTHR24421:SF63">
    <property type="entry name" value="SENSOR HISTIDINE KINASE DESK"/>
    <property type="match status" value="1"/>
</dbReference>
<feature type="transmembrane region" description="Helical" evidence="5">
    <location>
        <begin position="139"/>
        <end position="157"/>
    </location>
</feature>
<feature type="transmembrane region" description="Helical" evidence="5">
    <location>
        <begin position="70"/>
        <end position="92"/>
    </location>
</feature>
<feature type="region of interest" description="Disordered" evidence="4">
    <location>
        <begin position="396"/>
        <end position="420"/>
    </location>
</feature>
<sequence>MRHHVRRYRLRRKRVKSRRLPAWLLPAPDSLLARTIRRGRAPWTEFVHLGWTAWVFITPLFAPGGYDLRWLLLTLASFPLFVLLYTLCLVAPRRRARRFALGMIALAMVLLPVYPACMSYFIFGCIMLRINGVQSVPGYFAQLLLFNAVFAGLALWIGYPWQALAWLPVVSIIVGIIVNVERASEEKDHELRLSHDEVRRLAATAERERIGRDLHDLLGHTLSLITLKLELSRKLFERDPAASRRELEDAEAVARHALAEVRSAVTGIRAADLAAELASARLMLESSSVHLDYDAPPVGLSPDVERGLALVLREAATNIARHAHAGSARVAFERDGDQLRVRVFDDGIGGVGSEATGNGLGGMRERVAKLGGTLAIESPPGEGTRLQLQVPVAARDGSPLSAPAPDAVEPFETEGRPHAC</sequence>
<dbReference type="Gene3D" id="3.30.565.10">
    <property type="entry name" value="Histidine kinase-like ATPase, C-terminal domain"/>
    <property type="match status" value="1"/>
</dbReference>